<dbReference type="EMBL" id="CP151632">
    <property type="protein sequence ID" value="WZO35018.1"/>
    <property type="molecule type" value="Genomic_DNA"/>
</dbReference>
<name>A0AAU6SDH5_9MICO</name>
<evidence type="ECO:0000313" key="2">
    <source>
        <dbReference type="EMBL" id="WZO35018.1"/>
    </source>
</evidence>
<dbReference type="RefSeq" id="WP_349425857.1">
    <property type="nucleotide sequence ID" value="NZ_CP151632.1"/>
</dbReference>
<dbReference type="GO" id="GO:0003824">
    <property type="term" value="F:catalytic activity"/>
    <property type="evidence" value="ECO:0007669"/>
    <property type="project" value="UniProtKB-ARBA"/>
</dbReference>
<organism evidence="2">
    <name type="scientific">Microbacterium sp. LWS13-1.2</name>
    <dbReference type="NCBI Taxonomy" id="3135264"/>
    <lineage>
        <taxon>Bacteria</taxon>
        <taxon>Bacillati</taxon>
        <taxon>Actinomycetota</taxon>
        <taxon>Actinomycetes</taxon>
        <taxon>Micrococcales</taxon>
        <taxon>Microbacteriaceae</taxon>
        <taxon>Microbacterium</taxon>
    </lineage>
</organism>
<dbReference type="InterPro" id="IPR050471">
    <property type="entry name" value="AB_hydrolase"/>
</dbReference>
<gene>
    <name evidence="2" type="ORF">MRBLWS13_002693</name>
</gene>
<dbReference type="Pfam" id="PF12697">
    <property type="entry name" value="Abhydrolase_6"/>
    <property type="match status" value="1"/>
</dbReference>
<dbReference type="PANTHER" id="PTHR43433">
    <property type="entry name" value="HYDROLASE, ALPHA/BETA FOLD FAMILY PROTEIN"/>
    <property type="match status" value="1"/>
</dbReference>
<dbReference type="SUPFAM" id="SSF53474">
    <property type="entry name" value="alpha/beta-Hydrolases"/>
    <property type="match status" value="1"/>
</dbReference>
<sequence>MNLALTAAGVTIRGVAAVSPEWGASLAMPLFGSVAKPRPVRPDDEATMWRARRRTVRIAGVDRRGVDIDTFEWGAGTRTVLLSHGWNGRASQFTPLVRELVAGGCRVVAFDAPAHGSSAGRRTYLVDWLDVFSALQQRYGTFDAMIGHSFGGLATLVGVAGGTDAARVVTIAAPADADLLLSQFQSMLRYPEAVATRMSARFASRYFPGQSDPFAWLSSVRRPLPADVPLLVIHDEGDRMVPYAEAGRIMSAHAGARLLATTGLGHNRILVADAVLDAVLEHVEAPSAARTSPVPSGARTAAVMPAAAPDELITASVAA</sequence>
<evidence type="ECO:0000259" key="1">
    <source>
        <dbReference type="Pfam" id="PF12697"/>
    </source>
</evidence>
<feature type="domain" description="AB hydrolase-1" evidence="1">
    <location>
        <begin position="80"/>
        <end position="277"/>
    </location>
</feature>
<dbReference type="InterPro" id="IPR029058">
    <property type="entry name" value="AB_hydrolase_fold"/>
</dbReference>
<dbReference type="AlphaFoldDB" id="A0AAU6SDH5"/>
<dbReference type="PANTHER" id="PTHR43433:SF5">
    <property type="entry name" value="AB HYDROLASE-1 DOMAIN-CONTAINING PROTEIN"/>
    <property type="match status" value="1"/>
</dbReference>
<dbReference type="Gene3D" id="3.40.50.1820">
    <property type="entry name" value="alpha/beta hydrolase"/>
    <property type="match status" value="1"/>
</dbReference>
<protein>
    <submittedName>
        <fullName evidence="2">Lysophospholipase</fullName>
    </submittedName>
</protein>
<accession>A0AAU6SDH5</accession>
<dbReference type="InterPro" id="IPR000073">
    <property type="entry name" value="AB_hydrolase_1"/>
</dbReference>
<proteinExistence type="predicted"/>
<reference evidence="2" key="1">
    <citation type="submission" date="2024-04" db="EMBL/GenBank/DDBJ databases">
        <authorList>
            <person name="Roder T."/>
            <person name="Oberhansli S."/>
            <person name="Kreuzer M."/>
        </authorList>
    </citation>
    <scope>NUCLEOTIDE SEQUENCE</scope>
    <source>
        <strain evidence="2">LWS13-1.2</strain>
    </source>
</reference>